<dbReference type="PROSITE" id="PS51266">
    <property type="entry name" value="ZF_CHY"/>
    <property type="match status" value="1"/>
</dbReference>
<keyword evidence="3" id="KW-0862">Zinc</keyword>
<dbReference type="Proteomes" id="UP000287756">
    <property type="component" value="Chromosome"/>
</dbReference>
<protein>
    <recommendedName>
        <fullName evidence="4">CHY-type domain-containing protein</fullName>
    </recommendedName>
</protein>
<dbReference type="InterPro" id="IPR037274">
    <property type="entry name" value="Znf_CHY_sf"/>
</dbReference>
<evidence type="ECO:0000259" key="4">
    <source>
        <dbReference type="PROSITE" id="PS51266"/>
    </source>
</evidence>
<dbReference type="PANTHER" id="PTHR28082">
    <property type="entry name" value="ZINC FINGER PROTEIN"/>
    <property type="match status" value="1"/>
</dbReference>
<dbReference type="KEGG" id="hli:HLI_07240"/>
<accession>A0A410MBG9</accession>
<organism evidence="5 6">
    <name type="scientific">Halobacillus litoralis</name>
    <dbReference type="NCBI Taxonomy" id="45668"/>
    <lineage>
        <taxon>Bacteria</taxon>
        <taxon>Bacillati</taxon>
        <taxon>Bacillota</taxon>
        <taxon>Bacilli</taxon>
        <taxon>Bacillales</taxon>
        <taxon>Bacillaceae</taxon>
        <taxon>Halobacillus</taxon>
    </lineage>
</organism>
<name>A0A410MBG9_9BACI</name>
<dbReference type="GO" id="GO:0008270">
    <property type="term" value="F:zinc ion binding"/>
    <property type="evidence" value="ECO:0007669"/>
    <property type="project" value="UniProtKB-KW"/>
</dbReference>
<keyword evidence="1" id="KW-0479">Metal-binding</keyword>
<dbReference type="InterPro" id="IPR052604">
    <property type="entry name" value="Mito_Tim_assembly_helper"/>
</dbReference>
<proteinExistence type="predicted"/>
<dbReference type="InterPro" id="IPR016694">
    <property type="entry name" value="UCP017292"/>
</dbReference>
<evidence type="ECO:0000313" key="6">
    <source>
        <dbReference type="Proteomes" id="UP000287756"/>
    </source>
</evidence>
<dbReference type="Pfam" id="PF05495">
    <property type="entry name" value="zf-CHY"/>
    <property type="match status" value="1"/>
</dbReference>
<sequence length="105" mass="12477">MNLHVKGTAVDPRSRCAHYNTEVDIIAIKFHCCQEYYACYYCHQDHADHPPTKWPQEKWNQQGILCGNCQHELTIEEYMEVRGCPECHHTFNERCSLHHPLYFNI</sequence>
<evidence type="ECO:0000256" key="1">
    <source>
        <dbReference type="ARBA" id="ARBA00022723"/>
    </source>
</evidence>
<dbReference type="InterPro" id="IPR008913">
    <property type="entry name" value="Znf_CHY"/>
</dbReference>
<evidence type="ECO:0000256" key="2">
    <source>
        <dbReference type="ARBA" id="ARBA00022771"/>
    </source>
</evidence>
<evidence type="ECO:0000256" key="3">
    <source>
        <dbReference type="ARBA" id="ARBA00022833"/>
    </source>
</evidence>
<evidence type="ECO:0000313" key="5">
    <source>
        <dbReference type="EMBL" id="QAS52030.1"/>
    </source>
</evidence>
<dbReference type="PANTHER" id="PTHR28082:SF1">
    <property type="entry name" value="HELPER OF TIM PROTEIN 13"/>
    <property type="match status" value="1"/>
</dbReference>
<keyword evidence="2" id="KW-0863">Zinc-finger</keyword>
<dbReference type="PIRSF" id="PIRSF017292">
    <property type="entry name" value="UCP017292_Znf_CHY"/>
    <property type="match status" value="1"/>
</dbReference>
<dbReference type="SUPFAM" id="SSF161219">
    <property type="entry name" value="CHY zinc finger-like"/>
    <property type="match status" value="1"/>
</dbReference>
<dbReference type="RefSeq" id="WP_128524254.1">
    <property type="nucleotide sequence ID" value="NZ_CP026118.1"/>
</dbReference>
<feature type="domain" description="CHY-type" evidence="4">
    <location>
        <begin position="9"/>
        <end position="89"/>
    </location>
</feature>
<dbReference type="EMBL" id="CP026118">
    <property type="protein sequence ID" value="QAS52030.1"/>
    <property type="molecule type" value="Genomic_DNA"/>
</dbReference>
<dbReference type="OrthoDB" id="882119at2"/>
<reference evidence="5 6" key="1">
    <citation type="submission" date="2018-01" db="EMBL/GenBank/DDBJ databases">
        <title>The whole genome sequencing and assembly of Halobacillus litoralis ERB031 strain.</title>
        <authorList>
            <person name="Lee S.-J."/>
            <person name="Park M.-K."/>
            <person name="Kim J.-Y."/>
            <person name="Lee Y.-J."/>
            <person name="Yi H."/>
            <person name="Bahn Y.-S."/>
            <person name="Kim J.F."/>
            <person name="Lee D.-W."/>
        </authorList>
    </citation>
    <scope>NUCLEOTIDE SEQUENCE [LARGE SCALE GENOMIC DNA]</scope>
    <source>
        <strain evidence="5 6">ERB 031</strain>
    </source>
</reference>
<dbReference type="AlphaFoldDB" id="A0A410MBG9"/>
<dbReference type="GO" id="GO:0045041">
    <property type="term" value="P:protein import into mitochondrial intermembrane space"/>
    <property type="evidence" value="ECO:0007669"/>
    <property type="project" value="TreeGrafter"/>
</dbReference>
<gene>
    <name evidence="5" type="ORF">HLI_07240</name>
</gene>